<name>A0A2P8F4L2_9GAMM</name>
<sequence>MQWIAILAAVGWCFLQAFLLFFSVQCMFGLVDFERHRSRFPWLDEMFSSLVMLMFYALLLLPFISCAVFIYGVMGITDWQQLMPGVWVSVGWLVTLVLFFVGLTVKEQLQRRWP</sequence>
<dbReference type="AlphaFoldDB" id="A0A2P8F4L2"/>
<reference evidence="2 3" key="1">
    <citation type="submission" date="2018-03" db="EMBL/GenBank/DDBJ databases">
        <title>Genomic Encyclopedia of Archaeal and Bacterial Type Strains, Phase II (KMG-II): from individual species to whole genera.</title>
        <authorList>
            <person name="Goeker M."/>
        </authorList>
    </citation>
    <scope>NUCLEOTIDE SEQUENCE [LARGE SCALE GENOMIC DNA]</scope>
    <source>
        <strain evidence="2 3">DSM 17586</strain>
    </source>
</reference>
<feature type="transmembrane region" description="Helical" evidence="1">
    <location>
        <begin position="50"/>
        <end position="74"/>
    </location>
</feature>
<comment type="caution">
    <text evidence="2">The sequence shown here is derived from an EMBL/GenBank/DDBJ whole genome shotgun (WGS) entry which is preliminary data.</text>
</comment>
<feature type="transmembrane region" description="Helical" evidence="1">
    <location>
        <begin position="86"/>
        <end position="105"/>
    </location>
</feature>
<keyword evidence="1" id="KW-0472">Membrane</keyword>
<dbReference type="RefSeq" id="WP_106590111.1">
    <property type="nucleotide sequence ID" value="NZ_PYGI01000001.1"/>
</dbReference>
<organism evidence="2 3">
    <name type="scientific">Marinobacterium halophilum</name>
    <dbReference type="NCBI Taxonomy" id="267374"/>
    <lineage>
        <taxon>Bacteria</taxon>
        <taxon>Pseudomonadati</taxon>
        <taxon>Pseudomonadota</taxon>
        <taxon>Gammaproteobacteria</taxon>
        <taxon>Oceanospirillales</taxon>
        <taxon>Oceanospirillaceae</taxon>
        <taxon>Marinobacterium</taxon>
    </lineage>
</organism>
<dbReference type="Proteomes" id="UP000242133">
    <property type="component" value="Unassembled WGS sequence"/>
</dbReference>
<feature type="transmembrane region" description="Helical" evidence="1">
    <location>
        <begin position="6"/>
        <end position="30"/>
    </location>
</feature>
<keyword evidence="3" id="KW-1185">Reference proteome</keyword>
<proteinExistence type="predicted"/>
<evidence type="ECO:0000313" key="3">
    <source>
        <dbReference type="Proteomes" id="UP000242133"/>
    </source>
</evidence>
<dbReference type="OrthoDB" id="6402647at2"/>
<gene>
    <name evidence="2" type="ORF">CLV44_10165</name>
</gene>
<dbReference type="EMBL" id="PYGI01000001">
    <property type="protein sequence ID" value="PSL16667.1"/>
    <property type="molecule type" value="Genomic_DNA"/>
</dbReference>
<evidence type="ECO:0000256" key="1">
    <source>
        <dbReference type="SAM" id="Phobius"/>
    </source>
</evidence>
<accession>A0A2P8F4L2</accession>
<evidence type="ECO:0000313" key="2">
    <source>
        <dbReference type="EMBL" id="PSL16667.1"/>
    </source>
</evidence>
<protein>
    <submittedName>
        <fullName evidence="2">Uncharacterized protein</fullName>
    </submittedName>
</protein>
<keyword evidence="1" id="KW-1133">Transmembrane helix</keyword>
<keyword evidence="1" id="KW-0812">Transmembrane</keyword>